<accession>A0A7L9WGW4</accession>
<dbReference type="AlphaFoldDB" id="A0A7L9WGW4"/>
<organism evidence="2 3">
    <name type="scientific">Pseudooceanicola spongiae</name>
    <dbReference type="NCBI Taxonomy" id="2613965"/>
    <lineage>
        <taxon>Bacteria</taxon>
        <taxon>Pseudomonadati</taxon>
        <taxon>Pseudomonadota</taxon>
        <taxon>Alphaproteobacteria</taxon>
        <taxon>Rhodobacterales</taxon>
        <taxon>Paracoccaceae</taxon>
        <taxon>Pseudooceanicola</taxon>
    </lineage>
</organism>
<evidence type="ECO:0000256" key="1">
    <source>
        <dbReference type="SAM" id="Phobius"/>
    </source>
</evidence>
<proteinExistence type="predicted"/>
<keyword evidence="1" id="KW-0472">Membrane</keyword>
<dbReference type="KEGG" id="pshq:F3W81_01340"/>
<evidence type="ECO:0000313" key="2">
    <source>
        <dbReference type="EMBL" id="QOL79591.1"/>
    </source>
</evidence>
<gene>
    <name evidence="2" type="ORF">F3W81_01340</name>
</gene>
<keyword evidence="1" id="KW-0812">Transmembrane</keyword>
<feature type="transmembrane region" description="Helical" evidence="1">
    <location>
        <begin position="18"/>
        <end position="39"/>
    </location>
</feature>
<keyword evidence="1" id="KW-1133">Transmembrane helix</keyword>
<evidence type="ECO:0000313" key="3">
    <source>
        <dbReference type="Proteomes" id="UP000594118"/>
    </source>
</evidence>
<dbReference type="Pfam" id="PF20082">
    <property type="entry name" value="DUF6476"/>
    <property type="match status" value="1"/>
</dbReference>
<dbReference type="EMBL" id="CP045201">
    <property type="protein sequence ID" value="QOL79591.1"/>
    <property type="molecule type" value="Genomic_DNA"/>
</dbReference>
<name>A0A7L9WGW4_9RHOB</name>
<dbReference type="Proteomes" id="UP000594118">
    <property type="component" value="Chromosome"/>
</dbReference>
<reference evidence="2 3" key="1">
    <citation type="submission" date="2019-10" db="EMBL/GenBank/DDBJ databases">
        <title>Pseudopuniceibacterium sp. HQ09 islated from Antarctica.</title>
        <authorList>
            <person name="Liao L."/>
            <person name="Su S."/>
            <person name="Chen B."/>
            <person name="Yu Y."/>
        </authorList>
    </citation>
    <scope>NUCLEOTIDE SEQUENCE [LARGE SCALE GENOMIC DNA]</scope>
    <source>
        <strain evidence="2 3">HQ09</strain>
    </source>
</reference>
<dbReference type="InterPro" id="IPR045519">
    <property type="entry name" value="DUF6476"/>
</dbReference>
<sequence length="100" mass="10890">MTTNDIAEPANLRLLRRLVTALMVVMILGLLSLVGLIVIRFATAPQIQLPEAITLPDGVVADAFTQGRGWYAVVTRNQHILIFDAGSGQLRQDIPVTLPE</sequence>
<keyword evidence="3" id="KW-1185">Reference proteome</keyword>
<protein>
    <submittedName>
        <fullName evidence="2">Uncharacterized protein</fullName>
    </submittedName>
</protein>
<dbReference type="RefSeq" id="WP_193081846.1">
    <property type="nucleotide sequence ID" value="NZ_CP045201.1"/>
</dbReference>